<dbReference type="GO" id="GO:0051607">
    <property type="term" value="P:defense response to virus"/>
    <property type="evidence" value="ECO:0007669"/>
    <property type="project" value="UniProtKB-KW"/>
</dbReference>
<evidence type="ECO:0000259" key="4">
    <source>
        <dbReference type="Pfam" id="PF01881"/>
    </source>
</evidence>
<evidence type="ECO:0000256" key="1">
    <source>
        <dbReference type="ARBA" id="ARBA00005937"/>
    </source>
</evidence>
<reference evidence="5 6" key="1">
    <citation type="submission" date="2015-09" db="EMBL/GenBank/DDBJ databases">
        <authorList>
            <consortium name="Pathogen Informatics"/>
        </authorList>
    </citation>
    <scope>NUCLEOTIDE SEQUENCE [LARGE SCALE GENOMIC DNA]</scope>
    <source>
        <strain evidence="5 6">2789STDY5834856</strain>
    </source>
</reference>
<gene>
    <name evidence="5" type="ORF">ERS852471_03067</name>
</gene>
<comment type="similarity">
    <text evidence="1">Belongs to the CRISPR-associated protein Cas6/Cse3/CasE family.</text>
</comment>
<dbReference type="Pfam" id="PF01881">
    <property type="entry name" value="Cas_Cas6_C"/>
    <property type="match status" value="1"/>
</dbReference>
<dbReference type="GO" id="GO:0003723">
    <property type="term" value="F:RNA binding"/>
    <property type="evidence" value="ECO:0007669"/>
    <property type="project" value="UniProtKB-KW"/>
</dbReference>
<dbReference type="RefSeq" id="WP_055268075.1">
    <property type="nucleotide sequence ID" value="NZ_CABIXQ010000027.1"/>
</dbReference>
<dbReference type="EMBL" id="CYZX01000027">
    <property type="protein sequence ID" value="CUP13577.1"/>
    <property type="molecule type" value="Genomic_DNA"/>
</dbReference>
<organism evidence="5 6">
    <name type="scientific">Clostridium disporicum</name>
    <dbReference type="NCBI Taxonomy" id="84024"/>
    <lineage>
        <taxon>Bacteria</taxon>
        <taxon>Bacillati</taxon>
        <taxon>Bacillota</taxon>
        <taxon>Clostridia</taxon>
        <taxon>Eubacteriales</taxon>
        <taxon>Clostridiaceae</taxon>
        <taxon>Clostridium</taxon>
    </lineage>
</organism>
<protein>
    <submittedName>
        <fullName evidence="5">CRISPR-associated Cas5e family protein</fullName>
    </submittedName>
</protein>
<dbReference type="NCBIfam" id="TIGR01877">
    <property type="entry name" value="cas_cas6"/>
    <property type="match status" value="1"/>
</dbReference>
<dbReference type="InterPro" id="IPR049435">
    <property type="entry name" value="Cas_Cas6_C"/>
</dbReference>
<evidence type="ECO:0000313" key="6">
    <source>
        <dbReference type="Proteomes" id="UP000095594"/>
    </source>
</evidence>
<dbReference type="AlphaFoldDB" id="A0A174KU48"/>
<dbReference type="Proteomes" id="UP000095594">
    <property type="component" value="Unassembled WGS sequence"/>
</dbReference>
<keyword evidence="2" id="KW-0694">RNA-binding</keyword>
<sequence>MEFRVYEISVKNYLLKNIDKNNMFQAISEVIDSTLSRNEEFLEFHNKNCYKNYCNNGFYPLETDGIYKEDNIYTFQIRTIDEDLAKYLIKNLANTSTKFIKVLKTDIKIISRKHIDKVFSITPIVIKDSTGYWKGNISLDEFENRIKTNLIKKYNSFTGDKIDEDFEFYTRFEFKNNKPIAVNYKNIKLLGDKIQLNIADDEISQTIAYIALGTGLGENNSRGAGFIGFRWL</sequence>
<name>A0A174KU48_9CLOT</name>
<evidence type="ECO:0000256" key="3">
    <source>
        <dbReference type="ARBA" id="ARBA00023118"/>
    </source>
</evidence>
<dbReference type="OrthoDB" id="86642at2"/>
<evidence type="ECO:0000256" key="2">
    <source>
        <dbReference type="ARBA" id="ARBA00022884"/>
    </source>
</evidence>
<dbReference type="PANTHER" id="PTHR36984:SF1">
    <property type="entry name" value="CRISPR-ASSOCIATED ENDORIBONUCLEASE CAS6 1"/>
    <property type="match status" value="1"/>
</dbReference>
<dbReference type="GO" id="GO:0016788">
    <property type="term" value="F:hydrolase activity, acting on ester bonds"/>
    <property type="evidence" value="ECO:0007669"/>
    <property type="project" value="InterPro"/>
</dbReference>
<dbReference type="Gene3D" id="3.30.70.1900">
    <property type="match status" value="1"/>
</dbReference>
<keyword evidence="3" id="KW-0051">Antiviral defense</keyword>
<evidence type="ECO:0000313" key="5">
    <source>
        <dbReference type="EMBL" id="CUP13577.1"/>
    </source>
</evidence>
<accession>A0A174KU48</accession>
<dbReference type="InterPro" id="IPR010156">
    <property type="entry name" value="CRISPR-assoc_prot_Cas6"/>
</dbReference>
<dbReference type="PANTHER" id="PTHR36984">
    <property type="entry name" value="CRISPR-ASSOCIATED ENDORIBONUCLEASE CAS6 1"/>
    <property type="match status" value="1"/>
</dbReference>
<proteinExistence type="inferred from homology"/>
<feature type="domain" description="CRISPR associated protein Cas6 C-terminal" evidence="4">
    <location>
        <begin position="118"/>
        <end position="227"/>
    </location>
</feature>